<protein>
    <submittedName>
        <fullName evidence="1">Uncharacterized protein</fullName>
    </submittedName>
</protein>
<dbReference type="EMBL" id="CP054803">
    <property type="protein sequence ID" value="QKU21757.1"/>
    <property type="molecule type" value="Genomic_DNA"/>
</dbReference>
<dbReference type="AlphaFoldDB" id="A0A6N1MVH1"/>
<organism evidence="1 2">
    <name type="scientific">Acinetobacter lwoffii</name>
    <dbReference type="NCBI Taxonomy" id="28090"/>
    <lineage>
        <taxon>Bacteria</taxon>
        <taxon>Pseudomonadati</taxon>
        <taxon>Pseudomonadota</taxon>
        <taxon>Gammaproteobacteria</taxon>
        <taxon>Moraxellales</taxon>
        <taxon>Moraxellaceae</taxon>
        <taxon>Acinetobacter</taxon>
    </lineage>
</organism>
<dbReference type="Proteomes" id="UP000509126">
    <property type="component" value="Chromosome"/>
</dbReference>
<evidence type="ECO:0000313" key="2">
    <source>
        <dbReference type="Proteomes" id="UP000509126"/>
    </source>
</evidence>
<dbReference type="RefSeq" id="WP_174894479.1">
    <property type="nucleotide sequence ID" value="NZ_CP054803.1"/>
</dbReference>
<sequence>MSIQIVQPTPYDDAQFLWCTTWCEKKGLNPYDADHWAAAKAEYLKIQGGQQ</sequence>
<gene>
    <name evidence="1" type="ORF">FOB19_10300</name>
</gene>
<accession>A0A6N1MVH1</accession>
<name>A0A6N1MVH1_ACILW</name>
<proteinExistence type="predicted"/>
<evidence type="ECO:0000313" key="1">
    <source>
        <dbReference type="EMBL" id="QKU21757.1"/>
    </source>
</evidence>
<reference evidence="1 2" key="1">
    <citation type="submission" date="2019-11" db="EMBL/GenBank/DDBJ databases">
        <title>FDA dAtabase for Regulatory Grade micrObial Sequences (FDA-ARGOS): Supporting development and validation of Infectious Disease Dx tests.</title>
        <authorList>
            <person name="Patel R."/>
            <person name="Rucinski S."/>
            <person name="Tallon L."/>
            <person name="Sadzewicz L."/>
            <person name="Vavikolanu K."/>
            <person name="Mehta A."/>
            <person name="Aluvathingal J."/>
            <person name="Nadendla S."/>
            <person name="Nandy P."/>
            <person name="Geyer C."/>
            <person name="Yan Y."/>
            <person name="Sichtig H."/>
        </authorList>
    </citation>
    <scope>NUCLEOTIDE SEQUENCE [LARGE SCALE GENOMIC DNA]</scope>
    <source>
        <strain evidence="1 2">FDAARGOS_557</strain>
    </source>
</reference>